<name>A0ABV4UAI6_9RHOO</name>
<evidence type="ECO:0000256" key="7">
    <source>
        <dbReference type="ARBA" id="ARBA00023077"/>
    </source>
</evidence>
<dbReference type="RefSeq" id="WP_418889965.1">
    <property type="nucleotide sequence ID" value="NZ_JBEUWX010000001.1"/>
</dbReference>
<proteinExistence type="inferred from homology"/>
<keyword evidence="17" id="KW-1185">Reference proteome</keyword>
<keyword evidence="7 12" id="KW-0798">TonB box</keyword>
<dbReference type="InterPro" id="IPR037066">
    <property type="entry name" value="Plug_dom_sf"/>
</dbReference>
<evidence type="ECO:0000259" key="14">
    <source>
        <dbReference type="Pfam" id="PF00593"/>
    </source>
</evidence>
<keyword evidence="8 11" id="KW-0472">Membrane</keyword>
<feature type="domain" description="TonB-dependent receptor plug" evidence="15">
    <location>
        <begin position="55"/>
        <end position="160"/>
    </location>
</feature>
<evidence type="ECO:0000256" key="12">
    <source>
        <dbReference type="RuleBase" id="RU003357"/>
    </source>
</evidence>
<evidence type="ECO:0000256" key="5">
    <source>
        <dbReference type="ARBA" id="ARBA00022692"/>
    </source>
</evidence>
<dbReference type="Pfam" id="PF07715">
    <property type="entry name" value="Plug"/>
    <property type="match status" value="1"/>
</dbReference>
<dbReference type="EMBL" id="JBEUWX010000001">
    <property type="protein sequence ID" value="MFA9948792.1"/>
    <property type="molecule type" value="Genomic_DNA"/>
</dbReference>
<feature type="domain" description="TonB-dependent receptor-like beta-barrel" evidence="14">
    <location>
        <begin position="219"/>
        <end position="682"/>
    </location>
</feature>
<accession>A0ABV4UAI6</accession>
<evidence type="ECO:0000256" key="3">
    <source>
        <dbReference type="ARBA" id="ARBA00022448"/>
    </source>
</evidence>
<dbReference type="InterPro" id="IPR000531">
    <property type="entry name" value="Beta-barrel_TonB"/>
</dbReference>
<sequence>MHATPQHRGTARRLAMKAIALSLSLMGFSAAAEEQEATLGDVVVTATGKPEQRAQIAGTVQVIDARRIEESSARSVTELLAENAVGFFSQWTPAQTSINIRGGASDGQGKDFRSQVLVLVNGRRAGTANLSKLSPSDVERVEIVRGPSSVVYGSQNIGGIINIIMKNGRTAPGTLLEASAGSWGLWQGRAQTGGQSGAFDWYAGVTAGASGNYHSGSGGSKLANTDWDRHGVAAGLGWQVNDNHRLDLSLRADGIYDAGFRGSGANIHSKDDRSNRSADLVYSGKLPDNRVRWLTHAYAIRDIDDFKWASPVIRSSTGKPARGTRVDHNTRTLDIEGLRVQPGATLWHGNDLLVGWDWEHSRLRSDRFRLGVPGNNLAQVAPQDINQSETVNALYFEDSQKLFDDRLVIRGGVRRTFGKTSLEKTPNLSALRPRSQNYRQTTYSFGSTFKATQALTLRAGISTGFRAPTASELAADFVTLGGGRIFGNPGIKPESSRQFEVGAAYAARDWQIDLALFQNTIRDRIISRLRPGVANTSDYINNSGDILIRGIEIQANANLLPLLGHQNTAWRWSVFANGGYNFKMQDKGVSATANSDKPQRAYQYQAALGTRIGQSGIAHPWSLLVEGVLRGPMWYDTEENLHAWAEPSRSYIHRKSPFTVVNLRGEFGLTPNVKLFAAVNNLFNVNEHPIFLGLDEQPYKLNAALANGGYGTSMPGRMFRVGVRALF</sequence>
<organism evidence="16 17">
    <name type="scientific">Dentiradicibacter hellwigii</name>
    <dbReference type="NCBI Taxonomy" id="3149053"/>
    <lineage>
        <taxon>Bacteria</taxon>
        <taxon>Pseudomonadati</taxon>
        <taxon>Pseudomonadota</taxon>
        <taxon>Betaproteobacteria</taxon>
        <taxon>Rhodocyclales</taxon>
        <taxon>Rhodocyclaceae</taxon>
        <taxon>Dentiradicibacter</taxon>
    </lineage>
</organism>
<evidence type="ECO:0000259" key="15">
    <source>
        <dbReference type="Pfam" id="PF07715"/>
    </source>
</evidence>
<keyword evidence="3 11" id="KW-0813">Transport</keyword>
<evidence type="ECO:0000256" key="2">
    <source>
        <dbReference type="ARBA" id="ARBA00009810"/>
    </source>
</evidence>
<dbReference type="PANTHER" id="PTHR30069">
    <property type="entry name" value="TONB-DEPENDENT OUTER MEMBRANE RECEPTOR"/>
    <property type="match status" value="1"/>
</dbReference>
<dbReference type="Gene3D" id="2.40.170.20">
    <property type="entry name" value="TonB-dependent receptor, beta-barrel domain"/>
    <property type="match status" value="1"/>
</dbReference>
<comment type="similarity">
    <text evidence="2 11 12">Belongs to the TonB-dependent receptor family.</text>
</comment>
<evidence type="ECO:0000313" key="17">
    <source>
        <dbReference type="Proteomes" id="UP001574673"/>
    </source>
</evidence>
<dbReference type="InterPro" id="IPR036942">
    <property type="entry name" value="Beta-barrel_TonB_sf"/>
</dbReference>
<comment type="caution">
    <text evidence="16">The sequence shown here is derived from an EMBL/GenBank/DDBJ whole genome shotgun (WGS) entry which is preliminary data.</text>
</comment>
<keyword evidence="4 11" id="KW-1134">Transmembrane beta strand</keyword>
<reference evidence="17" key="1">
    <citation type="submission" date="2024-06" db="EMBL/GenBank/DDBJ databases">
        <title>Radixoralia hellwigii gen. nov., sp nov., isolated from a root canal in the human oral cavity.</title>
        <authorList>
            <person name="Bartsch S."/>
            <person name="Wittmer A."/>
            <person name="Schulz A.-K."/>
            <person name="Neumann-Schaal M."/>
            <person name="Wolf J."/>
            <person name="Gronow S."/>
            <person name="Tennert C."/>
            <person name="Haecker G."/>
            <person name="Cieplik F."/>
            <person name="Al-Ahmad A."/>
        </authorList>
    </citation>
    <scope>NUCLEOTIDE SEQUENCE [LARGE SCALE GENOMIC DNA]</scope>
    <source>
        <strain evidence="17">Wk13</strain>
    </source>
</reference>
<comment type="subcellular location">
    <subcellularLocation>
        <location evidence="1 11">Cell outer membrane</location>
        <topology evidence="1 11">Multi-pass membrane protein</topology>
    </subcellularLocation>
</comment>
<feature type="chain" id="PRO_5047223348" evidence="13">
    <location>
        <begin position="33"/>
        <end position="727"/>
    </location>
</feature>
<protein>
    <submittedName>
        <fullName evidence="16">TonB-dependent receptor</fullName>
    </submittedName>
</protein>
<keyword evidence="10 11" id="KW-0998">Cell outer membrane</keyword>
<gene>
    <name evidence="16" type="ORF">ABCS64_00370</name>
</gene>
<feature type="signal peptide" evidence="13">
    <location>
        <begin position="1"/>
        <end position="32"/>
    </location>
</feature>
<dbReference type="InterPro" id="IPR039426">
    <property type="entry name" value="TonB-dep_rcpt-like"/>
</dbReference>
<dbReference type="CDD" id="cd01347">
    <property type="entry name" value="ligand_gated_channel"/>
    <property type="match status" value="1"/>
</dbReference>
<evidence type="ECO:0000313" key="16">
    <source>
        <dbReference type="EMBL" id="MFA9948792.1"/>
    </source>
</evidence>
<keyword evidence="6 13" id="KW-0732">Signal</keyword>
<dbReference type="SUPFAM" id="SSF56935">
    <property type="entry name" value="Porins"/>
    <property type="match status" value="1"/>
</dbReference>
<keyword evidence="5 11" id="KW-0812">Transmembrane</keyword>
<evidence type="ECO:0000256" key="10">
    <source>
        <dbReference type="ARBA" id="ARBA00023237"/>
    </source>
</evidence>
<dbReference type="InterPro" id="IPR012910">
    <property type="entry name" value="Plug_dom"/>
</dbReference>
<evidence type="ECO:0000256" key="8">
    <source>
        <dbReference type="ARBA" id="ARBA00023136"/>
    </source>
</evidence>
<dbReference type="Proteomes" id="UP001574673">
    <property type="component" value="Unassembled WGS sequence"/>
</dbReference>
<keyword evidence="9 16" id="KW-0675">Receptor</keyword>
<evidence type="ECO:0000256" key="11">
    <source>
        <dbReference type="PROSITE-ProRule" id="PRU01360"/>
    </source>
</evidence>
<evidence type="ECO:0000256" key="1">
    <source>
        <dbReference type="ARBA" id="ARBA00004571"/>
    </source>
</evidence>
<dbReference type="PROSITE" id="PS52016">
    <property type="entry name" value="TONB_DEPENDENT_REC_3"/>
    <property type="match status" value="1"/>
</dbReference>
<dbReference type="Gene3D" id="2.170.130.10">
    <property type="entry name" value="TonB-dependent receptor, plug domain"/>
    <property type="match status" value="1"/>
</dbReference>
<evidence type="ECO:0000256" key="4">
    <source>
        <dbReference type="ARBA" id="ARBA00022452"/>
    </source>
</evidence>
<evidence type="ECO:0000256" key="9">
    <source>
        <dbReference type="ARBA" id="ARBA00023170"/>
    </source>
</evidence>
<dbReference type="PANTHER" id="PTHR30069:SF29">
    <property type="entry name" value="HEMOGLOBIN AND HEMOGLOBIN-HAPTOGLOBIN-BINDING PROTEIN 1-RELATED"/>
    <property type="match status" value="1"/>
</dbReference>
<evidence type="ECO:0000256" key="6">
    <source>
        <dbReference type="ARBA" id="ARBA00022729"/>
    </source>
</evidence>
<evidence type="ECO:0000256" key="13">
    <source>
        <dbReference type="SAM" id="SignalP"/>
    </source>
</evidence>
<dbReference type="Pfam" id="PF00593">
    <property type="entry name" value="TonB_dep_Rec_b-barrel"/>
    <property type="match status" value="1"/>
</dbReference>